<evidence type="ECO:0000256" key="1">
    <source>
        <dbReference type="SAM" id="MobiDB-lite"/>
    </source>
</evidence>
<feature type="compositionally biased region" description="Polar residues" evidence="1">
    <location>
        <begin position="271"/>
        <end position="309"/>
    </location>
</feature>
<feature type="compositionally biased region" description="Basic and acidic residues" evidence="1">
    <location>
        <begin position="105"/>
        <end position="123"/>
    </location>
</feature>
<reference evidence="2 3" key="1">
    <citation type="submission" date="2017-03" db="EMBL/GenBank/DDBJ databases">
        <title>Genomes of endolithic fungi from Antarctica.</title>
        <authorList>
            <person name="Coleine C."/>
            <person name="Masonjones S."/>
            <person name="Stajich J.E."/>
        </authorList>
    </citation>
    <scope>NUCLEOTIDE SEQUENCE [LARGE SCALE GENOMIC DNA]</scope>
    <source>
        <strain evidence="2 3">CCFEE 6315</strain>
    </source>
</reference>
<feature type="compositionally biased region" description="Basic and acidic residues" evidence="1">
    <location>
        <begin position="31"/>
        <end position="43"/>
    </location>
</feature>
<keyword evidence="3" id="KW-1185">Reference proteome</keyword>
<accession>A0A4U0U2I3</accession>
<dbReference type="AlphaFoldDB" id="A0A4U0U2I3"/>
<gene>
    <name evidence="2" type="ORF">B0A50_03703</name>
</gene>
<dbReference type="OrthoDB" id="4590707at2759"/>
<organism evidence="2 3">
    <name type="scientific">Salinomyces thailandicus</name>
    <dbReference type="NCBI Taxonomy" id="706561"/>
    <lineage>
        <taxon>Eukaryota</taxon>
        <taxon>Fungi</taxon>
        <taxon>Dikarya</taxon>
        <taxon>Ascomycota</taxon>
        <taxon>Pezizomycotina</taxon>
        <taxon>Dothideomycetes</taxon>
        <taxon>Dothideomycetidae</taxon>
        <taxon>Mycosphaerellales</taxon>
        <taxon>Teratosphaeriaceae</taxon>
        <taxon>Salinomyces</taxon>
    </lineage>
</organism>
<sequence length="338" mass="35912">MPEPKAAAYDALLSATELGSPRPAQHAYAVEQERERESRELADPRTAAVPGIGRTQLAVGRRYASGGAGGGAHGHGDGGSDLPWLLGAVIVTPPACYYLWPDQSHAEHHGGEHEEHGEAHEEEKEGEEEAPAEESKPEPEQQEEEKEGEQEQPKEEKKDDAPAQDTTAEQEEAKESEETAKPSGSEGESQPQSNDANKISSKTEEGTSEPKTKAGSTTTGKGHMKEGAPGHDDTRKREPDSKGAYKKRVDSGLQKDLGASDNPVSSDDENTSGPAGASTSKQAQKGSTGDVSSKQFGLSTTATRHSLQIDQDPEKSKKPEGPETAKSMGTIDPNRPQP</sequence>
<protein>
    <submittedName>
        <fullName evidence="2">Uncharacterized protein</fullName>
    </submittedName>
</protein>
<feature type="compositionally biased region" description="Basic and acidic residues" evidence="1">
    <location>
        <begin position="201"/>
        <end position="212"/>
    </location>
</feature>
<feature type="compositionally biased region" description="Basic and acidic residues" evidence="1">
    <location>
        <begin position="223"/>
        <end position="250"/>
    </location>
</feature>
<feature type="region of interest" description="Disordered" evidence="1">
    <location>
        <begin position="17"/>
        <end position="84"/>
    </location>
</feature>
<feature type="compositionally biased region" description="Polar residues" evidence="1">
    <location>
        <begin position="186"/>
        <end position="200"/>
    </location>
</feature>
<feature type="region of interest" description="Disordered" evidence="1">
    <location>
        <begin position="105"/>
        <end position="338"/>
    </location>
</feature>
<name>A0A4U0U2I3_9PEZI</name>
<feature type="compositionally biased region" description="Basic and acidic residues" evidence="1">
    <location>
        <begin position="149"/>
        <end position="161"/>
    </location>
</feature>
<feature type="compositionally biased region" description="Gly residues" evidence="1">
    <location>
        <begin position="66"/>
        <end position="79"/>
    </location>
</feature>
<feature type="compositionally biased region" description="Basic and acidic residues" evidence="1">
    <location>
        <begin position="312"/>
        <end position="323"/>
    </location>
</feature>
<feature type="compositionally biased region" description="Basic and acidic residues" evidence="1">
    <location>
        <begin position="171"/>
        <end position="180"/>
    </location>
</feature>
<dbReference type="Proteomes" id="UP000308549">
    <property type="component" value="Unassembled WGS sequence"/>
</dbReference>
<evidence type="ECO:0000313" key="3">
    <source>
        <dbReference type="Proteomes" id="UP000308549"/>
    </source>
</evidence>
<comment type="caution">
    <text evidence="2">The sequence shown here is derived from an EMBL/GenBank/DDBJ whole genome shotgun (WGS) entry which is preliminary data.</text>
</comment>
<proteinExistence type="predicted"/>
<dbReference type="EMBL" id="NAJL01000015">
    <property type="protein sequence ID" value="TKA29193.1"/>
    <property type="molecule type" value="Genomic_DNA"/>
</dbReference>
<evidence type="ECO:0000313" key="2">
    <source>
        <dbReference type="EMBL" id="TKA29193.1"/>
    </source>
</evidence>